<evidence type="ECO:0000313" key="2">
    <source>
        <dbReference type="Proteomes" id="UP000886520"/>
    </source>
</evidence>
<accession>A0A9D4U343</accession>
<protein>
    <submittedName>
        <fullName evidence="1">Uncharacterized protein</fullName>
    </submittedName>
</protein>
<name>A0A9D4U343_ADICA</name>
<comment type="caution">
    <text evidence="1">The sequence shown here is derived from an EMBL/GenBank/DDBJ whole genome shotgun (WGS) entry which is preliminary data.</text>
</comment>
<reference evidence="1" key="1">
    <citation type="submission" date="2021-01" db="EMBL/GenBank/DDBJ databases">
        <title>Adiantum capillus-veneris genome.</title>
        <authorList>
            <person name="Fang Y."/>
            <person name="Liao Q."/>
        </authorList>
    </citation>
    <scope>NUCLEOTIDE SEQUENCE</scope>
    <source>
        <strain evidence="1">H3</strain>
        <tissue evidence="1">Leaf</tissue>
    </source>
</reference>
<evidence type="ECO:0000313" key="1">
    <source>
        <dbReference type="EMBL" id="KAI5060123.1"/>
    </source>
</evidence>
<keyword evidence="2" id="KW-1185">Reference proteome</keyword>
<proteinExistence type="predicted"/>
<dbReference type="EMBL" id="JABFUD020000024">
    <property type="protein sequence ID" value="KAI5060123.1"/>
    <property type="molecule type" value="Genomic_DNA"/>
</dbReference>
<dbReference type="AlphaFoldDB" id="A0A9D4U343"/>
<gene>
    <name evidence="1" type="ORF">GOP47_0024543</name>
</gene>
<dbReference type="Proteomes" id="UP000886520">
    <property type="component" value="Chromosome 24"/>
</dbReference>
<sequence length="73" mass="8364">MRNSAICRYIFGIGAWLEGDQCCLTLEIELHVFPSIWAWTHQNCSLHQVVKTASEFGVSDPESFFKLSLIYQP</sequence>
<organism evidence="1 2">
    <name type="scientific">Adiantum capillus-veneris</name>
    <name type="common">Maidenhair fern</name>
    <dbReference type="NCBI Taxonomy" id="13818"/>
    <lineage>
        <taxon>Eukaryota</taxon>
        <taxon>Viridiplantae</taxon>
        <taxon>Streptophyta</taxon>
        <taxon>Embryophyta</taxon>
        <taxon>Tracheophyta</taxon>
        <taxon>Polypodiopsida</taxon>
        <taxon>Polypodiidae</taxon>
        <taxon>Polypodiales</taxon>
        <taxon>Pteridineae</taxon>
        <taxon>Pteridaceae</taxon>
        <taxon>Vittarioideae</taxon>
        <taxon>Adiantum</taxon>
    </lineage>
</organism>